<comment type="caution">
    <text evidence="1">The sequence shown here is derived from an EMBL/GenBank/DDBJ whole genome shotgun (WGS) entry which is preliminary data.</text>
</comment>
<proteinExistence type="predicted"/>
<keyword evidence="2" id="KW-1185">Reference proteome</keyword>
<organism evidence="1 2">
    <name type="scientific">Tissierella pigra</name>
    <dbReference type="NCBI Taxonomy" id="2607614"/>
    <lineage>
        <taxon>Bacteria</taxon>
        <taxon>Bacillati</taxon>
        <taxon>Bacillota</taxon>
        <taxon>Tissierellia</taxon>
        <taxon>Tissierellales</taxon>
        <taxon>Tissierellaceae</taxon>
        <taxon>Tissierella</taxon>
    </lineage>
</organism>
<accession>A0A6N7Y3Y1</accession>
<protein>
    <recommendedName>
        <fullName evidence="3">Nucleotidyltransferase domain-containing protein</fullName>
    </recommendedName>
</protein>
<evidence type="ECO:0008006" key="3">
    <source>
        <dbReference type="Google" id="ProtNLM"/>
    </source>
</evidence>
<dbReference type="RefSeq" id="WP_154441848.1">
    <property type="nucleotide sequence ID" value="NZ_JAHLPJ010000001.1"/>
</dbReference>
<evidence type="ECO:0000313" key="1">
    <source>
        <dbReference type="EMBL" id="MSU02740.1"/>
    </source>
</evidence>
<reference evidence="1 2" key="1">
    <citation type="submission" date="2019-09" db="EMBL/GenBank/DDBJ databases">
        <title>In-depth cultivation of the pig gut microbiome towards novel bacterial diversity and tailored functional studies.</title>
        <authorList>
            <person name="Wylensek D."/>
            <person name="Hitch T.C.A."/>
            <person name="Clavel T."/>
        </authorList>
    </citation>
    <scope>NUCLEOTIDE SEQUENCE [LARGE SCALE GENOMIC DNA]</scope>
    <source>
        <strain evidence="1 2">WCA3-693-APC-4?</strain>
    </source>
</reference>
<dbReference type="AlphaFoldDB" id="A0A6N7Y3Y1"/>
<dbReference type="Proteomes" id="UP000469523">
    <property type="component" value="Unassembled WGS sequence"/>
</dbReference>
<evidence type="ECO:0000313" key="2">
    <source>
        <dbReference type="Proteomes" id="UP000469523"/>
    </source>
</evidence>
<dbReference type="EMBL" id="VUNQ01000041">
    <property type="protein sequence ID" value="MSU02740.1"/>
    <property type="molecule type" value="Genomic_DNA"/>
</dbReference>
<gene>
    <name evidence="1" type="ORF">FYJ83_14860</name>
</gene>
<sequence>MLRDISSFKDIDSFIEHLKKKDDIVGIVEYGGRTHSDMGFGGDYDLTVIFNKPISHNFTGIHFHIGGIPIDCMILSVDDFLLDVPLNEFLLVHLNCKILFDRNNITKDILDKIKKTWKAPEYLSEYEISTFRFTFQHIIDKLEHRLYENELYSKYFIFSSFDWFLQCYARIKNLEIGKPKVHLNYIENNNPELFNIINQMYTTEDLSVKFEMLKKCAYHMLEPIGGLWQRDEILFHMTPDGKIIDEEQQSVIRLLFE</sequence>
<name>A0A6N7Y3Y1_9FIRM</name>